<reference evidence="3" key="2">
    <citation type="submission" date="2017-12" db="EMBL/GenBank/DDBJ databases">
        <title>Genome sequence of the Bar-tailed Godwit (Limosa lapponica baueri).</title>
        <authorList>
            <person name="Lima N.C.B."/>
            <person name="Parody-Merino A.M."/>
            <person name="Battley P.F."/>
            <person name="Fidler A.E."/>
            <person name="Prosdocimi F."/>
        </authorList>
    </citation>
    <scope>NUCLEOTIDE SEQUENCE [LARGE SCALE GENOMIC DNA]</scope>
</reference>
<organism evidence="2 3">
    <name type="scientific">Limosa lapponica baueri</name>
    <dbReference type="NCBI Taxonomy" id="1758121"/>
    <lineage>
        <taxon>Eukaryota</taxon>
        <taxon>Metazoa</taxon>
        <taxon>Chordata</taxon>
        <taxon>Craniata</taxon>
        <taxon>Vertebrata</taxon>
        <taxon>Euteleostomi</taxon>
        <taxon>Archelosauria</taxon>
        <taxon>Archosauria</taxon>
        <taxon>Dinosauria</taxon>
        <taxon>Saurischia</taxon>
        <taxon>Theropoda</taxon>
        <taxon>Coelurosauria</taxon>
        <taxon>Aves</taxon>
        <taxon>Neognathae</taxon>
        <taxon>Neoaves</taxon>
        <taxon>Charadriiformes</taxon>
        <taxon>Scolopacidae</taxon>
        <taxon>Limosa</taxon>
    </lineage>
</organism>
<feature type="compositionally biased region" description="Basic residues" evidence="1">
    <location>
        <begin position="65"/>
        <end position="74"/>
    </location>
</feature>
<name>A0A2I0UCB7_LIMLA</name>
<keyword evidence="3" id="KW-1185">Reference proteome</keyword>
<gene>
    <name evidence="2" type="ORF">llap_5982</name>
</gene>
<reference evidence="3" key="1">
    <citation type="submission" date="2017-11" db="EMBL/GenBank/DDBJ databases">
        <authorList>
            <person name="Lima N.C."/>
            <person name="Parody-Merino A.M."/>
            <person name="Battley P.F."/>
            <person name="Fidler A.E."/>
            <person name="Prosdocimi F."/>
        </authorList>
    </citation>
    <scope>NUCLEOTIDE SEQUENCE [LARGE SCALE GENOMIC DNA]</scope>
</reference>
<accession>A0A2I0UCB7</accession>
<protein>
    <submittedName>
        <fullName evidence="2">Uncharacterized protein</fullName>
    </submittedName>
</protein>
<feature type="compositionally biased region" description="Basic and acidic residues" evidence="1">
    <location>
        <begin position="75"/>
        <end position="89"/>
    </location>
</feature>
<proteinExistence type="predicted"/>
<dbReference type="Proteomes" id="UP000233556">
    <property type="component" value="Unassembled WGS sequence"/>
</dbReference>
<evidence type="ECO:0000313" key="3">
    <source>
        <dbReference type="Proteomes" id="UP000233556"/>
    </source>
</evidence>
<feature type="compositionally biased region" description="Basic and acidic residues" evidence="1">
    <location>
        <begin position="50"/>
        <end position="64"/>
    </location>
</feature>
<dbReference type="AlphaFoldDB" id="A0A2I0UCB7"/>
<evidence type="ECO:0000313" key="2">
    <source>
        <dbReference type="EMBL" id="PKU43707.1"/>
    </source>
</evidence>
<sequence length="109" mass="12807">MPGLLSCREAATSSVQQNYYFSQNTITEQEPLVTDEQREDYDRNIPNAQVKEEARKGRGKEEARKRKSKRRGKERRGEERRGEERRGEGKGRRILAYCLFYLFSRSCEG</sequence>
<dbReference type="EMBL" id="KZ505877">
    <property type="protein sequence ID" value="PKU43707.1"/>
    <property type="molecule type" value="Genomic_DNA"/>
</dbReference>
<evidence type="ECO:0000256" key="1">
    <source>
        <dbReference type="SAM" id="MobiDB-lite"/>
    </source>
</evidence>
<feature type="region of interest" description="Disordered" evidence="1">
    <location>
        <begin position="28"/>
        <end position="89"/>
    </location>
</feature>